<evidence type="ECO:0000256" key="7">
    <source>
        <dbReference type="ARBA" id="ARBA00048741"/>
    </source>
</evidence>
<dbReference type="InterPro" id="IPR033738">
    <property type="entry name" value="AsnB_N"/>
</dbReference>
<proteinExistence type="inferred from homology"/>
<dbReference type="GeneID" id="91147235"/>
<keyword evidence="6" id="KW-0315">Glutamine amidotransferase</keyword>
<accession>A0ABV2MLL7</accession>
<comment type="catalytic activity">
    <reaction evidence="7">
        <text>L-aspartate + L-glutamine + ATP + H2O = L-asparagine + L-glutamate + AMP + diphosphate + H(+)</text>
        <dbReference type="Rhea" id="RHEA:12228"/>
        <dbReference type="ChEBI" id="CHEBI:15377"/>
        <dbReference type="ChEBI" id="CHEBI:15378"/>
        <dbReference type="ChEBI" id="CHEBI:29985"/>
        <dbReference type="ChEBI" id="CHEBI:29991"/>
        <dbReference type="ChEBI" id="CHEBI:30616"/>
        <dbReference type="ChEBI" id="CHEBI:33019"/>
        <dbReference type="ChEBI" id="CHEBI:58048"/>
        <dbReference type="ChEBI" id="CHEBI:58359"/>
        <dbReference type="ChEBI" id="CHEBI:456215"/>
        <dbReference type="EC" id="6.3.5.4"/>
    </reaction>
</comment>
<evidence type="ECO:0000256" key="2">
    <source>
        <dbReference type="ARBA" id="ARBA00005752"/>
    </source>
</evidence>
<dbReference type="InterPro" id="IPR029055">
    <property type="entry name" value="Ntn_hydrolases_N"/>
</dbReference>
<dbReference type="SUPFAM" id="SSF52402">
    <property type="entry name" value="Adenine nucleotide alpha hydrolases-like"/>
    <property type="match status" value="1"/>
</dbReference>
<feature type="domain" description="Glutamine amidotransferase type-2" evidence="8">
    <location>
        <begin position="2"/>
        <end position="208"/>
    </location>
</feature>
<dbReference type="GO" id="GO:0004066">
    <property type="term" value="F:asparagine synthase (glutamine-hydrolyzing) activity"/>
    <property type="evidence" value="ECO:0007669"/>
    <property type="project" value="UniProtKB-EC"/>
</dbReference>
<dbReference type="InterPro" id="IPR001962">
    <property type="entry name" value="Asn_synthase"/>
</dbReference>
<dbReference type="InterPro" id="IPR014729">
    <property type="entry name" value="Rossmann-like_a/b/a_fold"/>
</dbReference>
<keyword evidence="10" id="KW-1185">Reference proteome</keyword>
<comment type="pathway">
    <text evidence="1">Amino-acid biosynthesis; L-asparagine biosynthesis; L-asparagine from L-aspartate (L-Gln route): step 1/1.</text>
</comment>
<keyword evidence="9" id="KW-0436">Ligase</keyword>
<dbReference type="SUPFAM" id="SSF56235">
    <property type="entry name" value="N-terminal nucleophile aminohydrolases (Ntn hydrolases)"/>
    <property type="match status" value="1"/>
</dbReference>
<dbReference type="InterPro" id="IPR006426">
    <property type="entry name" value="Asn_synth_AEB"/>
</dbReference>
<dbReference type="NCBIfam" id="TIGR01536">
    <property type="entry name" value="asn_synth_AEB"/>
    <property type="match status" value="1"/>
</dbReference>
<keyword evidence="4" id="KW-0547">Nucleotide-binding</keyword>
<reference evidence="9 10" key="1">
    <citation type="submission" date="2024-06" db="EMBL/GenBank/DDBJ databases">
        <title>Genomic Encyclopedia of Type Strains, Phase IV (KMG-IV): sequencing the most valuable type-strain genomes for metagenomic binning, comparative biology and taxonomic classification.</title>
        <authorList>
            <person name="Goeker M."/>
        </authorList>
    </citation>
    <scope>NUCLEOTIDE SEQUENCE [LARGE SCALE GENOMIC DNA]</scope>
    <source>
        <strain evidence="9 10">DSM 29288</strain>
    </source>
</reference>
<dbReference type="Pfam" id="PF13537">
    <property type="entry name" value="GATase_7"/>
    <property type="match status" value="1"/>
</dbReference>
<keyword evidence="5" id="KW-0067">ATP-binding</keyword>
<evidence type="ECO:0000256" key="6">
    <source>
        <dbReference type="ARBA" id="ARBA00022962"/>
    </source>
</evidence>
<evidence type="ECO:0000256" key="4">
    <source>
        <dbReference type="ARBA" id="ARBA00022741"/>
    </source>
</evidence>
<comment type="similarity">
    <text evidence="2">Belongs to the asparagine synthetase family.</text>
</comment>
<dbReference type="CDD" id="cd01991">
    <property type="entry name" value="Asn_synthase_B_C"/>
    <property type="match status" value="1"/>
</dbReference>
<dbReference type="EC" id="6.3.5.4" evidence="3"/>
<dbReference type="PANTHER" id="PTHR43284">
    <property type="entry name" value="ASPARAGINE SYNTHETASE (GLUTAMINE-HYDROLYZING)"/>
    <property type="match status" value="1"/>
</dbReference>
<dbReference type="EMBL" id="JBEPMY010000010">
    <property type="protein sequence ID" value="MET3756222.1"/>
    <property type="molecule type" value="Genomic_DNA"/>
</dbReference>
<dbReference type="PROSITE" id="PS51278">
    <property type="entry name" value="GATASE_TYPE_2"/>
    <property type="match status" value="1"/>
</dbReference>
<dbReference type="CDD" id="cd00712">
    <property type="entry name" value="AsnB"/>
    <property type="match status" value="1"/>
</dbReference>
<dbReference type="PIRSF" id="PIRSF001589">
    <property type="entry name" value="Asn_synthetase_glu-h"/>
    <property type="match status" value="1"/>
</dbReference>
<evidence type="ECO:0000256" key="5">
    <source>
        <dbReference type="ARBA" id="ARBA00022840"/>
    </source>
</evidence>
<dbReference type="Gene3D" id="3.40.50.620">
    <property type="entry name" value="HUPs"/>
    <property type="match status" value="1"/>
</dbReference>
<sequence length="584" mass="65559">MCGIFGIVGGDLPSDEAFLASLRTIKHRGPDDSSSFRIDHELIFGHTRLAIIDLSEASNQPFLTDRMVLAYNGEIYNYREVRAALQKLGHSFSTSGDTEVVARAFEQWGDACFEKLHGMFAIAIYDKKNKTLSLARDRFGIKPLYVREQGEIVSFASETKPLLRLGPRGINPHVLQEIILWGFPLSQNSFFAGLSQVAPGEVISFRGGSIHRRYWAIDRAETKRWWNELGLRKVLDRSVSDHMVADVPVAIALSGGLDSSIVAALAAKKRGNLVAFTTTFSDRDDDEVEYSRIVAKHCGIEHRIVRLSAGDLEQTLRSILYHVEEPIANPNVFPTFGLSEVIRDNGFKVILMGEGSDEIFAGYPWHRVAQEDNATTRSMYEYYRRRRAQPNAIAYLRDPVAKALAAREGEFLAAFEKRAVGTKLDTMLSFERAYQMQFAQLLRVDKMMMAHSVEARVPYLYSSVLQAASRLPDKRKIDISLKSRERSDKIALADLARKLLPAQVADRPKFGKGGTVNLWETPLMANLDAVADKMLTSDEYRISREYLSEWINWNAAKGTPAKHLFTLISLITATDIHVVAGNRV</sequence>
<organism evidence="9 10">
    <name type="scientific">Rhizobium binae</name>
    <dbReference type="NCBI Taxonomy" id="1138190"/>
    <lineage>
        <taxon>Bacteria</taxon>
        <taxon>Pseudomonadati</taxon>
        <taxon>Pseudomonadota</taxon>
        <taxon>Alphaproteobacteria</taxon>
        <taxon>Hyphomicrobiales</taxon>
        <taxon>Rhizobiaceae</taxon>
        <taxon>Rhizobium/Agrobacterium group</taxon>
        <taxon>Rhizobium</taxon>
    </lineage>
</organism>
<gene>
    <name evidence="9" type="ORF">ABID08_003595</name>
</gene>
<comment type="caution">
    <text evidence="9">The sequence shown here is derived from an EMBL/GenBank/DDBJ whole genome shotgun (WGS) entry which is preliminary data.</text>
</comment>
<evidence type="ECO:0000259" key="8">
    <source>
        <dbReference type="PROSITE" id="PS51278"/>
    </source>
</evidence>
<dbReference type="InterPro" id="IPR017932">
    <property type="entry name" value="GATase_2_dom"/>
</dbReference>
<dbReference type="InterPro" id="IPR051786">
    <property type="entry name" value="ASN_synthetase/amidase"/>
</dbReference>
<name>A0ABV2MLL7_9HYPH</name>
<dbReference type="RefSeq" id="WP_168297712.1">
    <property type="nucleotide sequence ID" value="NZ_CP071604.1"/>
</dbReference>
<evidence type="ECO:0000313" key="10">
    <source>
        <dbReference type="Proteomes" id="UP001549077"/>
    </source>
</evidence>
<dbReference type="Proteomes" id="UP001549077">
    <property type="component" value="Unassembled WGS sequence"/>
</dbReference>
<evidence type="ECO:0000313" key="9">
    <source>
        <dbReference type="EMBL" id="MET3756222.1"/>
    </source>
</evidence>
<dbReference type="PANTHER" id="PTHR43284:SF1">
    <property type="entry name" value="ASPARAGINE SYNTHETASE"/>
    <property type="match status" value="1"/>
</dbReference>
<protein>
    <recommendedName>
        <fullName evidence="3">asparagine synthase (glutamine-hydrolyzing)</fullName>
        <ecNumber evidence="3">6.3.5.4</ecNumber>
    </recommendedName>
</protein>
<dbReference type="Pfam" id="PF00733">
    <property type="entry name" value="Asn_synthase"/>
    <property type="match status" value="1"/>
</dbReference>
<evidence type="ECO:0000256" key="1">
    <source>
        <dbReference type="ARBA" id="ARBA00005187"/>
    </source>
</evidence>
<evidence type="ECO:0000256" key="3">
    <source>
        <dbReference type="ARBA" id="ARBA00012737"/>
    </source>
</evidence>
<dbReference type="Gene3D" id="3.60.20.10">
    <property type="entry name" value="Glutamine Phosphoribosylpyrophosphate, subunit 1, domain 1"/>
    <property type="match status" value="1"/>
</dbReference>